<dbReference type="InterPro" id="IPR019734">
    <property type="entry name" value="TPR_rpt"/>
</dbReference>
<proteinExistence type="predicted"/>
<organism evidence="2 3">
    <name type="scientific">Flavobacterium limi</name>
    <dbReference type="NCBI Taxonomy" id="2045105"/>
    <lineage>
        <taxon>Bacteria</taxon>
        <taxon>Pseudomonadati</taxon>
        <taxon>Bacteroidota</taxon>
        <taxon>Flavobacteriia</taxon>
        <taxon>Flavobacteriales</taxon>
        <taxon>Flavobacteriaceae</taxon>
        <taxon>Flavobacterium</taxon>
    </lineage>
</organism>
<dbReference type="RefSeq" id="WP_167519869.1">
    <property type="nucleotide sequence ID" value="NZ_BMKP01000006.1"/>
</dbReference>
<dbReference type="PROSITE" id="PS50005">
    <property type="entry name" value="TPR"/>
    <property type="match status" value="1"/>
</dbReference>
<comment type="caution">
    <text evidence="2">The sequence shown here is derived from an EMBL/GenBank/DDBJ whole genome shotgun (WGS) entry which is preliminary data.</text>
</comment>
<dbReference type="SUPFAM" id="SSF48452">
    <property type="entry name" value="TPR-like"/>
    <property type="match status" value="1"/>
</dbReference>
<dbReference type="SMART" id="SM00028">
    <property type="entry name" value="TPR"/>
    <property type="match status" value="2"/>
</dbReference>
<accession>A0ABQ1UG22</accession>
<feature type="repeat" description="TPR" evidence="1">
    <location>
        <begin position="230"/>
        <end position="263"/>
    </location>
</feature>
<evidence type="ECO:0000313" key="3">
    <source>
        <dbReference type="Proteomes" id="UP000655016"/>
    </source>
</evidence>
<evidence type="ECO:0000256" key="1">
    <source>
        <dbReference type="PROSITE-ProRule" id="PRU00339"/>
    </source>
</evidence>
<dbReference type="InterPro" id="IPR011990">
    <property type="entry name" value="TPR-like_helical_dom_sf"/>
</dbReference>
<gene>
    <name evidence="2" type="ORF">GCM10011518_28930</name>
</gene>
<dbReference type="EMBL" id="BMKP01000006">
    <property type="protein sequence ID" value="GGF17777.1"/>
    <property type="molecule type" value="Genomic_DNA"/>
</dbReference>
<dbReference type="Gene3D" id="1.25.40.10">
    <property type="entry name" value="Tetratricopeptide repeat domain"/>
    <property type="match status" value="2"/>
</dbReference>
<keyword evidence="3" id="KW-1185">Reference proteome</keyword>
<evidence type="ECO:0008006" key="4">
    <source>
        <dbReference type="Google" id="ProtNLM"/>
    </source>
</evidence>
<reference evidence="3" key="1">
    <citation type="journal article" date="2019" name="Int. J. Syst. Evol. Microbiol.">
        <title>The Global Catalogue of Microorganisms (GCM) 10K type strain sequencing project: providing services to taxonomists for standard genome sequencing and annotation.</title>
        <authorList>
            <consortium name="The Broad Institute Genomics Platform"/>
            <consortium name="The Broad Institute Genome Sequencing Center for Infectious Disease"/>
            <person name="Wu L."/>
            <person name="Ma J."/>
        </authorList>
    </citation>
    <scope>NUCLEOTIDE SEQUENCE [LARGE SCALE GENOMIC DNA]</scope>
    <source>
        <strain evidence="3">CGMCC 1.16060</strain>
    </source>
</reference>
<name>A0ABQ1UG22_9FLAO</name>
<protein>
    <recommendedName>
        <fullName evidence="4">Tetratricopeptide repeat-containing protein</fullName>
    </recommendedName>
</protein>
<evidence type="ECO:0000313" key="2">
    <source>
        <dbReference type="EMBL" id="GGF17777.1"/>
    </source>
</evidence>
<keyword evidence="1" id="KW-0802">TPR repeat</keyword>
<sequence>MKLKFIILSIALINVGVYSQKSQIKDAQSLFEKGKAEEAIVILKKTEYLILNAPDEEKSEFYFLKGNVLKDLAGKNIDAANNFSDASQSYQDVILYENESGKYKFSVKANLALKDMKSKLVNGAAADFKAGNFKESAEKSYKVYLFDKKDTLNLYNAAAAYLNAKEYNLAIQHYEQLKKINFSGNGIIYYATNKKTKEEDAFISPKARESYIQEGLYEKPRNEAVLSRKFDVYKSLAYAYLERKDFIKAEAAYNYLIELNPNFIDSYINLAYLKLQSKKELVDKIDALGNSKKEMLEYDKLTAKKDDITRSAIPFLQKALSIEPKNPDVTKTLLGIYRSLDMTKEYNALKATSN</sequence>
<dbReference type="Proteomes" id="UP000655016">
    <property type="component" value="Unassembled WGS sequence"/>
</dbReference>